<proteinExistence type="predicted"/>
<keyword evidence="2" id="KW-1185">Reference proteome</keyword>
<reference evidence="1" key="1">
    <citation type="journal article" date="2019" name="bioRxiv">
        <title>The Genome of the Zebra Mussel, Dreissena polymorpha: A Resource for Invasive Species Research.</title>
        <authorList>
            <person name="McCartney M.A."/>
            <person name="Auch B."/>
            <person name="Kono T."/>
            <person name="Mallez S."/>
            <person name="Zhang Y."/>
            <person name="Obille A."/>
            <person name="Becker A."/>
            <person name="Abrahante J.E."/>
            <person name="Garbe J."/>
            <person name="Badalamenti J.P."/>
            <person name="Herman A."/>
            <person name="Mangelson H."/>
            <person name="Liachko I."/>
            <person name="Sullivan S."/>
            <person name="Sone E.D."/>
            <person name="Koren S."/>
            <person name="Silverstein K.A.T."/>
            <person name="Beckman K.B."/>
            <person name="Gohl D.M."/>
        </authorList>
    </citation>
    <scope>NUCLEOTIDE SEQUENCE</scope>
    <source>
        <strain evidence="1">Duluth1</strain>
        <tissue evidence="1">Whole animal</tissue>
    </source>
</reference>
<evidence type="ECO:0000313" key="1">
    <source>
        <dbReference type="EMBL" id="KAH3725480.1"/>
    </source>
</evidence>
<dbReference type="Proteomes" id="UP000828390">
    <property type="component" value="Unassembled WGS sequence"/>
</dbReference>
<name>A0A9D4CJJ5_DREPO</name>
<reference evidence="1" key="2">
    <citation type="submission" date="2020-11" db="EMBL/GenBank/DDBJ databases">
        <authorList>
            <person name="McCartney M.A."/>
            <person name="Auch B."/>
            <person name="Kono T."/>
            <person name="Mallez S."/>
            <person name="Becker A."/>
            <person name="Gohl D.M."/>
            <person name="Silverstein K.A.T."/>
            <person name="Koren S."/>
            <person name="Bechman K.B."/>
            <person name="Herman A."/>
            <person name="Abrahante J.E."/>
            <person name="Garbe J."/>
        </authorList>
    </citation>
    <scope>NUCLEOTIDE SEQUENCE</scope>
    <source>
        <strain evidence="1">Duluth1</strain>
        <tissue evidence="1">Whole animal</tissue>
    </source>
</reference>
<evidence type="ECO:0000313" key="2">
    <source>
        <dbReference type="Proteomes" id="UP000828390"/>
    </source>
</evidence>
<organism evidence="1 2">
    <name type="scientific">Dreissena polymorpha</name>
    <name type="common">Zebra mussel</name>
    <name type="synonym">Mytilus polymorpha</name>
    <dbReference type="NCBI Taxonomy" id="45954"/>
    <lineage>
        <taxon>Eukaryota</taxon>
        <taxon>Metazoa</taxon>
        <taxon>Spiralia</taxon>
        <taxon>Lophotrochozoa</taxon>
        <taxon>Mollusca</taxon>
        <taxon>Bivalvia</taxon>
        <taxon>Autobranchia</taxon>
        <taxon>Heteroconchia</taxon>
        <taxon>Euheterodonta</taxon>
        <taxon>Imparidentia</taxon>
        <taxon>Neoheterodontei</taxon>
        <taxon>Myida</taxon>
        <taxon>Dreissenoidea</taxon>
        <taxon>Dreissenidae</taxon>
        <taxon>Dreissena</taxon>
    </lineage>
</organism>
<accession>A0A9D4CJJ5</accession>
<gene>
    <name evidence="1" type="ORF">DPMN_051324</name>
</gene>
<sequence length="94" mass="10245">MSPRILGASDKATSTEGISLSSNLDYALSQLGSNTHPSDENRMRALDSRAGSIAIGFMSSEVVDFAFRYSLLSLLSLYRFSNNKRSNLQICGMC</sequence>
<protein>
    <submittedName>
        <fullName evidence="1">Uncharacterized protein</fullName>
    </submittedName>
</protein>
<dbReference type="EMBL" id="JAIWYP010000012">
    <property type="protein sequence ID" value="KAH3725480.1"/>
    <property type="molecule type" value="Genomic_DNA"/>
</dbReference>
<comment type="caution">
    <text evidence="1">The sequence shown here is derived from an EMBL/GenBank/DDBJ whole genome shotgun (WGS) entry which is preliminary data.</text>
</comment>
<dbReference type="AlphaFoldDB" id="A0A9D4CJJ5"/>